<dbReference type="EMBL" id="CACRUU010000029">
    <property type="protein sequence ID" value="VYT84883.1"/>
    <property type="molecule type" value="Genomic_DNA"/>
</dbReference>
<reference evidence="1" key="1">
    <citation type="submission" date="2019-11" db="EMBL/GenBank/DDBJ databases">
        <authorList>
            <person name="Feng L."/>
        </authorList>
    </citation>
    <scope>NUCLEOTIDE SEQUENCE</scope>
    <source>
        <strain evidence="1">RgnavusLFYP36</strain>
    </source>
</reference>
<accession>A0A6N3A275</accession>
<protein>
    <submittedName>
        <fullName evidence="1">Uncharacterized protein</fullName>
    </submittedName>
</protein>
<sequence length="51" mass="5857">MIRGFPDICFDTDTRGSFFIFGISAVIDKRIIEKLRNYVKIMNETLSISIA</sequence>
<organism evidence="1">
    <name type="scientific">Mediterraneibacter gnavus</name>
    <name type="common">Ruminococcus gnavus</name>
    <dbReference type="NCBI Taxonomy" id="33038"/>
    <lineage>
        <taxon>Bacteria</taxon>
        <taxon>Bacillati</taxon>
        <taxon>Bacillota</taxon>
        <taxon>Clostridia</taxon>
        <taxon>Lachnospirales</taxon>
        <taxon>Lachnospiraceae</taxon>
        <taxon>Mediterraneibacter</taxon>
    </lineage>
</organism>
<gene>
    <name evidence="1" type="ORF">RGLFYP36_03355</name>
</gene>
<proteinExistence type="predicted"/>
<evidence type="ECO:0000313" key="1">
    <source>
        <dbReference type="EMBL" id="VYT84883.1"/>
    </source>
</evidence>
<dbReference type="AlphaFoldDB" id="A0A6N3A275"/>
<name>A0A6N3A275_MEDGN</name>